<keyword evidence="2" id="KW-1185">Reference proteome</keyword>
<evidence type="ECO:0000313" key="1">
    <source>
        <dbReference type="EMBL" id="KAG7520452.1"/>
    </source>
</evidence>
<protein>
    <submittedName>
        <fullName evidence="1">Uncharacterized protein</fullName>
    </submittedName>
</protein>
<dbReference type="AlphaFoldDB" id="A0AAV6SVB7"/>
<comment type="caution">
    <text evidence="1">The sequence shown here is derived from an EMBL/GenBank/DDBJ whole genome shotgun (WGS) entry which is preliminary data.</text>
</comment>
<dbReference type="Proteomes" id="UP000693946">
    <property type="component" value="Linkage Group LG11"/>
</dbReference>
<sequence>MNLNSRVPKFESCQKFLTSKLSVSGAIQIQRQKISAMLTEPRGKYCAELQAQCHVKTGTDSSELDRTRTKQPRMEFYLDRTQELF</sequence>
<evidence type="ECO:0000313" key="2">
    <source>
        <dbReference type="Proteomes" id="UP000693946"/>
    </source>
</evidence>
<organism evidence="1 2">
    <name type="scientific">Solea senegalensis</name>
    <name type="common">Senegalese sole</name>
    <dbReference type="NCBI Taxonomy" id="28829"/>
    <lineage>
        <taxon>Eukaryota</taxon>
        <taxon>Metazoa</taxon>
        <taxon>Chordata</taxon>
        <taxon>Craniata</taxon>
        <taxon>Vertebrata</taxon>
        <taxon>Euteleostomi</taxon>
        <taxon>Actinopterygii</taxon>
        <taxon>Neopterygii</taxon>
        <taxon>Teleostei</taxon>
        <taxon>Neoteleostei</taxon>
        <taxon>Acanthomorphata</taxon>
        <taxon>Carangaria</taxon>
        <taxon>Pleuronectiformes</taxon>
        <taxon>Pleuronectoidei</taxon>
        <taxon>Soleidae</taxon>
        <taxon>Solea</taxon>
    </lineage>
</organism>
<gene>
    <name evidence="1" type="ORF">JOB18_029681</name>
</gene>
<reference evidence="1 2" key="1">
    <citation type="journal article" date="2021" name="Sci. Rep.">
        <title>Chromosome anchoring in Senegalese sole (Solea senegalensis) reveals sex-associated markers and genome rearrangements in flatfish.</title>
        <authorList>
            <person name="Guerrero-Cozar I."/>
            <person name="Gomez-Garrido J."/>
            <person name="Berbel C."/>
            <person name="Martinez-Blanch J.F."/>
            <person name="Alioto T."/>
            <person name="Claros M.G."/>
            <person name="Gagnaire P.A."/>
            <person name="Manchado M."/>
        </authorList>
    </citation>
    <scope>NUCLEOTIDE SEQUENCE [LARGE SCALE GENOMIC DNA]</scope>
    <source>
        <strain evidence="1">Sse05_10M</strain>
    </source>
</reference>
<name>A0AAV6SVB7_SOLSE</name>
<dbReference type="EMBL" id="JAGKHQ010000003">
    <property type="protein sequence ID" value="KAG7520452.1"/>
    <property type="molecule type" value="Genomic_DNA"/>
</dbReference>
<proteinExistence type="predicted"/>
<accession>A0AAV6SVB7</accession>